<gene>
    <name evidence="3" type="ORF">EV191_106137</name>
</gene>
<dbReference type="CDD" id="cd02035">
    <property type="entry name" value="ArsA"/>
    <property type="match status" value="1"/>
</dbReference>
<keyword evidence="3" id="KW-0547">Nucleotide-binding</keyword>
<keyword evidence="4" id="KW-1185">Reference proteome</keyword>
<dbReference type="GO" id="GO:0016887">
    <property type="term" value="F:ATP hydrolysis activity"/>
    <property type="evidence" value="ECO:0007669"/>
    <property type="project" value="InterPro"/>
</dbReference>
<evidence type="ECO:0000313" key="4">
    <source>
        <dbReference type="Proteomes" id="UP000294911"/>
    </source>
</evidence>
<dbReference type="Proteomes" id="UP000294911">
    <property type="component" value="Unassembled WGS sequence"/>
</dbReference>
<dbReference type="OrthoDB" id="9780677at2"/>
<sequence>MTSVRFFGGKGGVGKTTLAAAFGLRMANAGQRTLVVSTDPAHSLGDVFDTPLDGQPRQLADRLWAAEISGEQQASARVAEIIADAQDAVPPEILPAVRTHLNRATESPGTVESALLDRLNDFVEQVGEHWDRLIVDSAPTGHMTRLLSLPTLLTPWIEGLASQRARTRAADERVAGLFGSAREEPDPLLDRLRARRARLTELAKVFREAAVVHLVLVPERLPLAETLRTLTSLRDSGLVLGELIVNRVLPADDPGLLGSRRAQQDEVFAELASTAAAPATVRVPMLPGTLTGSTELGQLAGHLAALPD</sequence>
<dbReference type="InterPro" id="IPR027417">
    <property type="entry name" value="P-loop_NTPase"/>
</dbReference>
<proteinExistence type="inferred from homology"/>
<dbReference type="EMBL" id="SLXQ01000006">
    <property type="protein sequence ID" value="TCP51973.1"/>
    <property type="molecule type" value="Genomic_DNA"/>
</dbReference>
<dbReference type="Pfam" id="PF02374">
    <property type="entry name" value="ArsA_ATPase"/>
    <property type="match status" value="1"/>
</dbReference>
<feature type="domain" description="ArsA/GET3 Anion-transporting ATPase-like" evidence="2">
    <location>
        <begin position="5"/>
        <end position="303"/>
    </location>
</feature>
<dbReference type="InterPro" id="IPR025723">
    <property type="entry name" value="ArsA/GET3_ATPase-like"/>
</dbReference>
<name>A0A4R2QQF6_9PSEU</name>
<evidence type="ECO:0000313" key="3">
    <source>
        <dbReference type="EMBL" id="TCP51973.1"/>
    </source>
</evidence>
<keyword evidence="3" id="KW-0067">ATP-binding</keyword>
<dbReference type="SUPFAM" id="SSF52540">
    <property type="entry name" value="P-loop containing nucleoside triphosphate hydrolases"/>
    <property type="match status" value="1"/>
</dbReference>
<comment type="similarity">
    <text evidence="1">Belongs to the arsA ATPase family.</text>
</comment>
<comment type="caution">
    <text evidence="3">The sequence shown here is derived from an EMBL/GenBank/DDBJ whole genome shotgun (WGS) entry which is preliminary data.</text>
</comment>
<dbReference type="PANTHER" id="PTHR10803">
    <property type="entry name" value="ARSENICAL PUMP-DRIVING ATPASE ARSENITE-TRANSLOCATING ATPASE"/>
    <property type="match status" value="1"/>
</dbReference>
<protein>
    <submittedName>
        <fullName evidence="3">Arsenite efflux ATP-binding protein ArsA</fullName>
    </submittedName>
</protein>
<evidence type="ECO:0000259" key="2">
    <source>
        <dbReference type="Pfam" id="PF02374"/>
    </source>
</evidence>
<accession>A0A4R2QQF6</accession>
<dbReference type="Gene3D" id="3.40.50.300">
    <property type="entry name" value="P-loop containing nucleotide triphosphate hydrolases"/>
    <property type="match status" value="1"/>
</dbReference>
<dbReference type="NCBIfam" id="TIGR00345">
    <property type="entry name" value="GET3_arsA_TRC40"/>
    <property type="match status" value="1"/>
</dbReference>
<organism evidence="3 4">
    <name type="scientific">Tamaricihabitans halophyticus</name>
    <dbReference type="NCBI Taxonomy" id="1262583"/>
    <lineage>
        <taxon>Bacteria</taxon>
        <taxon>Bacillati</taxon>
        <taxon>Actinomycetota</taxon>
        <taxon>Actinomycetes</taxon>
        <taxon>Pseudonocardiales</taxon>
        <taxon>Pseudonocardiaceae</taxon>
        <taxon>Tamaricihabitans</taxon>
    </lineage>
</organism>
<dbReference type="AlphaFoldDB" id="A0A4R2QQF6"/>
<dbReference type="InterPro" id="IPR016300">
    <property type="entry name" value="ATPase_ArsA/GET3"/>
</dbReference>
<reference evidence="3 4" key="1">
    <citation type="submission" date="2019-03" db="EMBL/GenBank/DDBJ databases">
        <title>Genomic Encyclopedia of Type Strains, Phase IV (KMG-IV): sequencing the most valuable type-strain genomes for metagenomic binning, comparative biology and taxonomic classification.</title>
        <authorList>
            <person name="Goeker M."/>
        </authorList>
    </citation>
    <scope>NUCLEOTIDE SEQUENCE [LARGE SCALE GENOMIC DNA]</scope>
    <source>
        <strain evidence="3 4">DSM 45765</strain>
    </source>
</reference>
<dbReference type="PANTHER" id="PTHR10803:SF3">
    <property type="entry name" value="ATPASE GET3"/>
    <property type="match status" value="1"/>
</dbReference>
<dbReference type="GO" id="GO:0005524">
    <property type="term" value="F:ATP binding"/>
    <property type="evidence" value="ECO:0007669"/>
    <property type="project" value="UniProtKB-KW"/>
</dbReference>
<evidence type="ECO:0000256" key="1">
    <source>
        <dbReference type="ARBA" id="ARBA00011040"/>
    </source>
</evidence>